<feature type="compositionally biased region" description="Low complexity" evidence="1">
    <location>
        <begin position="288"/>
        <end position="301"/>
    </location>
</feature>
<dbReference type="InterPro" id="IPR016047">
    <property type="entry name" value="M23ase_b-sheet_dom"/>
</dbReference>
<evidence type="ECO:0000313" key="4">
    <source>
        <dbReference type="EMBL" id="AII11203.1"/>
    </source>
</evidence>
<dbReference type="CDD" id="cd12797">
    <property type="entry name" value="M23_peptidase"/>
    <property type="match status" value="1"/>
</dbReference>
<dbReference type="EMBL" id="CP008950">
    <property type="protein sequence ID" value="AII11203.1"/>
    <property type="molecule type" value="Genomic_DNA"/>
</dbReference>
<dbReference type="Proteomes" id="UP000028488">
    <property type="component" value="Plasmid pPDG3"/>
</dbReference>
<proteinExistence type="predicted"/>
<name>A0A076F0L8_RHOOP</name>
<reference evidence="4 5" key="1">
    <citation type="submission" date="2014-07" db="EMBL/GenBank/DDBJ databases">
        <title>Genome Sequence of Rhodococcus opacus Strain R7, a Biodegrader of Mono- and Polycyclic Aromatic Hydrocarbons.</title>
        <authorList>
            <person name="Di Gennaro P."/>
            <person name="Zampolli J."/>
            <person name="Presti I."/>
            <person name="Cappelletti M."/>
            <person name="D'Ursi P."/>
            <person name="Orro A."/>
            <person name="Mezzelani A."/>
            <person name="Milanesi L."/>
        </authorList>
    </citation>
    <scope>NUCLEOTIDE SEQUENCE [LARGE SCALE GENOMIC DNA]</scope>
    <source>
        <strain evidence="4 5">R7</strain>
        <plasmid evidence="4">pPDG3</plasmid>
    </source>
</reference>
<sequence length="437" mass="44290">MMRSTNDHGVIRRFAPMLVGATSVFAAVQFGAPPPSAADPQETSPTPSALATAVADALTEVADQADPAVTVVDPSLWQTVANITMTSLTDVSQSGGADATTQSRLAECLTAWSAQGRPDGNDALGACAGELISVNINLAQRLLTALAAEQDAPSPEAEQDALSPEAEQDALSPEAEQDALSPEAEQDALSPEADPALEASTPEASTPEAADPTGEAGDSAAATGESSGETTETTTPSESGTGPESDASEPEIMPEGASRSAQESDPPVPGTPPDGATQDDPESGASGTTTTDVPTTPAPRTWNRPSARGFVAPTSGDVTSTLGDGRQHGGIDIANTLGAPIVAVADGEVISAGPAQGFGLWVRIKHDDGTVTTYGHNNDNLVSVGQRVKAGQRIATIGNRGNSTGPHLHFEVESPTGDEIDPLQWLTARGAAIVGLD</sequence>
<feature type="chain" id="PRO_5039265797" description="M23ase beta-sheet core domain-containing protein" evidence="2">
    <location>
        <begin position="27"/>
        <end position="437"/>
    </location>
</feature>
<dbReference type="AlphaFoldDB" id="A0A076F0L8"/>
<keyword evidence="4" id="KW-0614">Plasmid</keyword>
<evidence type="ECO:0000259" key="3">
    <source>
        <dbReference type="Pfam" id="PF01551"/>
    </source>
</evidence>
<dbReference type="GO" id="GO:0004222">
    <property type="term" value="F:metalloendopeptidase activity"/>
    <property type="evidence" value="ECO:0007669"/>
    <property type="project" value="TreeGrafter"/>
</dbReference>
<dbReference type="SUPFAM" id="SSF51261">
    <property type="entry name" value="Duplicated hybrid motif"/>
    <property type="match status" value="1"/>
</dbReference>
<dbReference type="Pfam" id="PF01551">
    <property type="entry name" value="Peptidase_M23"/>
    <property type="match status" value="1"/>
</dbReference>
<accession>A0A076F0L8</accession>
<feature type="region of interest" description="Disordered" evidence="1">
    <location>
        <begin position="149"/>
        <end position="324"/>
    </location>
</feature>
<evidence type="ECO:0000256" key="2">
    <source>
        <dbReference type="SAM" id="SignalP"/>
    </source>
</evidence>
<dbReference type="InterPro" id="IPR050570">
    <property type="entry name" value="Cell_wall_metabolism_enzyme"/>
</dbReference>
<dbReference type="PANTHER" id="PTHR21666:SF270">
    <property type="entry name" value="MUREIN HYDROLASE ACTIVATOR ENVC"/>
    <property type="match status" value="1"/>
</dbReference>
<geneLocation type="plasmid" evidence="4 5">
    <name>pPDG3</name>
</geneLocation>
<dbReference type="Gene3D" id="2.70.70.10">
    <property type="entry name" value="Glucose Permease (Domain IIA)"/>
    <property type="match status" value="1"/>
</dbReference>
<feature type="domain" description="M23ase beta-sheet core" evidence="3">
    <location>
        <begin position="327"/>
        <end position="422"/>
    </location>
</feature>
<evidence type="ECO:0000313" key="5">
    <source>
        <dbReference type="Proteomes" id="UP000028488"/>
    </source>
</evidence>
<evidence type="ECO:0000256" key="1">
    <source>
        <dbReference type="SAM" id="MobiDB-lite"/>
    </source>
</evidence>
<dbReference type="InterPro" id="IPR011055">
    <property type="entry name" value="Dup_hybrid_motif"/>
</dbReference>
<keyword evidence="2" id="KW-0732">Signal</keyword>
<feature type="signal peptide" evidence="2">
    <location>
        <begin position="1"/>
        <end position="26"/>
    </location>
</feature>
<protein>
    <recommendedName>
        <fullName evidence="3">M23ase beta-sheet core domain-containing protein</fullName>
    </recommendedName>
</protein>
<gene>
    <name evidence="4" type="ORF">EP51_44985</name>
</gene>
<organism evidence="4 5">
    <name type="scientific">Rhodococcus opacus</name>
    <name type="common">Nocardia opaca</name>
    <dbReference type="NCBI Taxonomy" id="37919"/>
    <lineage>
        <taxon>Bacteria</taxon>
        <taxon>Bacillati</taxon>
        <taxon>Actinomycetota</taxon>
        <taxon>Actinomycetes</taxon>
        <taxon>Mycobacteriales</taxon>
        <taxon>Nocardiaceae</taxon>
        <taxon>Rhodococcus</taxon>
    </lineage>
</organism>
<feature type="compositionally biased region" description="Low complexity" evidence="1">
    <location>
        <begin position="213"/>
        <end position="245"/>
    </location>
</feature>
<dbReference type="PANTHER" id="PTHR21666">
    <property type="entry name" value="PEPTIDASE-RELATED"/>
    <property type="match status" value="1"/>
</dbReference>